<keyword evidence="2" id="KW-0812">Transmembrane</keyword>
<gene>
    <name evidence="3" type="ORF">BRCON_0363</name>
</gene>
<evidence type="ECO:0000313" key="4">
    <source>
        <dbReference type="Proteomes" id="UP000262583"/>
    </source>
</evidence>
<keyword evidence="2" id="KW-0472">Membrane</keyword>
<name>A0A2Z4Y214_SUMC1</name>
<keyword evidence="2" id="KW-1133">Transmembrane helix</keyword>
<feature type="compositionally biased region" description="Basic and acidic residues" evidence="1">
    <location>
        <begin position="1"/>
        <end position="16"/>
    </location>
</feature>
<dbReference type="EMBL" id="CP030759">
    <property type="protein sequence ID" value="AXA35140.1"/>
    <property type="molecule type" value="Genomic_DNA"/>
</dbReference>
<dbReference type="KEGG" id="schv:BRCON_0363"/>
<evidence type="ECO:0000313" key="3">
    <source>
        <dbReference type="EMBL" id="AXA35140.1"/>
    </source>
</evidence>
<organism evidence="3 4">
    <name type="scientific">Sumerlaea chitinivorans</name>
    <dbReference type="NCBI Taxonomy" id="2250252"/>
    <lineage>
        <taxon>Bacteria</taxon>
        <taxon>Candidatus Sumerlaeota</taxon>
        <taxon>Candidatus Sumerlaeia</taxon>
        <taxon>Candidatus Sumerlaeales</taxon>
        <taxon>Candidatus Sumerlaeaceae</taxon>
        <taxon>Candidatus Sumerlaea</taxon>
    </lineage>
</organism>
<protein>
    <submittedName>
        <fullName evidence="3">Alternative complex III subunit ActG</fullName>
    </submittedName>
</protein>
<evidence type="ECO:0000256" key="1">
    <source>
        <dbReference type="SAM" id="MobiDB-lite"/>
    </source>
</evidence>
<reference evidence="3 4" key="1">
    <citation type="submission" date="2018-05" db="EMBL/GenBank/DDBJ databases">
        <title>A metagenomic window into the 2 km-deep terrestrial subsurface aquifer revealed taxonomically and functionally diverse microbial community comprising novel uncultured bacterial lineages.</title>
        <authorList>
            <person name="Kadnikov V.V."/>
            <person name="Mardanov A.V."/>
            <person name="Beletsky A.V."/>
            <person name="Banks D."/>
            <person name="Pimenov N.V."/>
            <person name="Frank Y.A."/>
            <person name="Karnachuk O.V."/>
            <person name="Ravin N.V."/>
        </authorList>
    </citation>
    <scope>NUCLEOTIDE SEQUENCE [LARGE SCALE GENOMIC DNA]</scope>
    <source>
        <strain evidence="3">BY</strain>
    </source>
</reference>
<feature type="region of interest" description="Disordered" evidence="1">
    <location>
        <begin position="134"/>
        <end position="167"/>
    </location>
</feature>
<feature type="transmembrane region" description="Helical" evidence="2">
    <location>
        <begin position="38"/>
        <end position="58"/>
    </location>
</feature>
<proteinExistence type="predicted"/>
<evidence type="ECO:0000256" key="2">
    <source>
        <dbReference type="SAM" id="Phobius"/>
    </source>
</evidence>
<feature type="region of interest" description="Disordered" evidence="1">
    <location>
        <begin position="1"/>
        <end position="26"/>
    </location>
</feature>
<sequence length="167" mass="18826">MGNTDPRQHSQKEEQQHAGLPPTGYEPRDANTRAIFKAVVYLTLGTAAIVYLLWILFVQLHGPEEKPRLLPPPVAKQPDQLPPEPRLQLSPRQEMEAMRAAEDRILNSYGWVDQAQGKVRIPIARAMQLTLERGLPTRPMPPTENRDQATSRAADSASGRFVERKVF</sequence>
<accession>A0A2Z4Y214</accession>
<dbReference type="AlphaFoldDB" id="A0A2Z4Y214"/>
<dbReference type="Proteomes" id="UP000262583">
    <property type="component" value="Chromosome"/>
</dbReference>